<feature type="chain" id="PRO_5021044332" description="Glucanase" evidence="9">
    <location>
        <begin position="35"/>
        <end position="454"/>
    </location>
</feature>
<dbReference type="InterPro" id="IPR001919">
    <property type="entry name" value="CBD2"/>
</dbReference>
<dbReference type="Pfam" id="PF00553">
    <property type="entry name" value="CBM_2"/>
    <property type="match status" value="1"/>
</dbReference>
<keyword evidence="5 9" id="KW-0119">Carbohydrate metabolism</keyword>
<keyword evidence="6 9" id="KW-0326">Glycosidase</keyword>
<feature type="region of interest" description="Disordered" evidence="10">
    <location>
        <begin position="327"/>
        <end position="360"/>
    </location>
</feature>
<accession>A0A4V4HRM5</accession>
<dbReference type="AlphaFoldDB" id="A0A4V4HRM5"/>
<dbReference type="PROSITE" id="PS51173">
    <property type="entry name" value="CBM2"/>
    <property type="match status" value="1"/>
</dbReference>
<comment type="similarity">
    <text evidence="9">Belongs to the glycosyl hydrolase family 6.</text>
</comment>
<dbReference type="InterPro" id="IPR012291">
    <property type="entry name" value="CBM2_carb-bd_dom_sf"/>
</dbReference>
<dbReference type="SUPFAM" id="SSF49384">
    <property type="entry name" value="Carbohydrate-binding domain"/>
    <property type="match status" value="1"/>
</dbReference>
<dbReference type="PANTHER" id="PTHR34876">
    <property type="match status" value="1"/>
</dbReference>
<keyword evidence="4" id="KW-1015">Disulfide bond</keyword>
<dbReference type="GO" id="GO:0030245">
    <property type="term" value="P:cellulose catabolic process"/>
    <property type="evidence" value="ECO:0007669"/>
    <property type="project" value="UniProtKB-KW"/>
</dbReference>
<dbReference type="InterPro" id="IPR016288">
    <property type="entry name" value="Beta_cellobiohydrolase"/>
</dbReference>
<evidence type="ECO:0000313" key="13">
    <source>
        <dbReference type="Proteomes" id="UP000308760"/>
    </source>
</evidence>
<feature type="active site" evidence="8">
    <location>
        <position position="127"/>
    </location>
</feature>
<dbReference type="PRINTS" id="PR00733">
    <property type="entry name" value="GLHYDRLASE6"/>
</dbReference>
<evidence type="ECO:0000256" key="8">
    <source>
        <dbReference type="PROSITE-ProRule" id="PRU10056"/>
    </source>
</evidence>
<evidence type="ECO:0000256" key="3">
    <source>
        <dbReference type="ARBA" id="ARBA00023001"/>
    </source>
</evidence>
<reference evidence="12 13" key="2">
    <citation type="submission" date="2019-05" db="EMBL/GenBank/DDBJ databases">
        <title>Glycomyces buryatensis sp. nov.</title>
        <authorList>
            <person name="Nikitina E."/>
        </authorList>
    </citation>
    <scope>NUCLEOTIDE SEQUENCE [LARGE SCALE GENOMIC DNA]</scope>
    <source>
        <strain evidence="12 13">18</strain>
    </source>
</reference>
<dbReference type="EC" id="3.2.1.-" evidence="9"/>
<feature type="compositionally biased region" description="Acidic residues" evidence="10">
    <location>
        <begin position="335"/>
        <end position="349"/>
    </location>
</feature>
<feature type="domain" description="CBM2" evidence="11">
    <location>
        <begin position="353"/>
        <end position="454"/>
    </location>
</feature>
<dbReference type="InterPro" id="IPR008965">
    <property type="entry name" value="CBM2/CBM3_carb-bd_dom_sf"/>
</dbReference>
<protein>
    <recommendedName>
        <fullName evidence="9">Glucanase</fullName>
        <ecNumber evidence="9">3.2.1.-</ecNumber>
    </recommendedName>
</protein>
<comment type="caution">
    <text evidence="12">The sequence shown here is derived from an EMBL/GenBank/DDBJ whole genome shotgun (WGS) entry which is preliminary data.</text>
</comment>
<dbReference type="PROSITE" id="PS00655">
    <property type="entry name" value="GLYCOSYL_HYDROL_F6_1"/>
    <property type="match status" value="1"/>
</dbReference>
<dbReference type="RefSeq" id="WP_136536019.1">
    <property type="nucleotide sequence ID" value="NZ_STGY01000067.1"/>
</dbReference>
<dbReference type="OrthoDB" id="309899at2"/>
<evidence type="ECO:0000256" key="6">
    <source>
        <dbReference type="ARBA" id="ARBA00023295"/>
    </source>
</evidence>
<proteinExistence type="inferred from homology"/>
<keyword evidence="2 9" id="KW-0378">Hydrolase</keyword>
<evidence type="ECO:0000256" key="7">
    <source>
        <dbReference type="ARBA" id="ARBA00023326"/>
    </source>
</evidence>
<sequence>MNRRKRLAAIAAGTAAAAIAAASAAFLLSPGAGAETDDAAQSEAEAAQAQPLWANPNTQAARWVAENGGDSRAALIGERIASTAAGTWFTTTNPEGGIEAQISAVVDGAAADGAAPIMVVYNIPNRDCGGASGGGASSHEEYRGWIDDIASVLSGPAYIVLEPDVLPHDCYGDSERAQINQSMEYAARTLKAADPEAHVYIDIGHSNWLSADEAASALNAAGIASADGFSINTSNYRTTEEASAYAAEIRSIVGSDKGAVIDTSRNGNGPLGEEWCDPQGRAIGAKPTTATGIDGIDAFLWVKLPGEADGCAGAAGQFIPDLAYSLADAAGPDWPGEEPTEDPTDEPSEDPTGGTTDGDCSAEFVVVSRWNGGWQANVDVTAGTTALSGWTLTWDWPGDQAISSSWNVDISQSGKTVTASDVGWNGSIASTETMSAFGMVGSGSPQVPAIECAA</sequence>
<evidence type="ECO:0000256" key="1">
    <source>
        <dbReference type="ARBA" id="ARBA00022729"/>
    </source>
</evidence>
<reference evidence="13" key="1">
    <citation type="submission" date="2019-04" db="EMBL/GenBank/DDBJ databases">
        <title>Nocardioides xinjiangensis sp. nov.</title>
        <authorList>
            <person name="Liu S."/>
        </authorList>
    </citation>
    <scope>NUCLEOTIDE SEQUENCE [LARGE SCALE GENOMIC DNA]</scope>
    <source>
        <strain evidence="13">18</strain>
    </source>
</reference>
<dbReference type="Gene3D" id="3.20.20.40">
    <property type="entry name" value="1, 4-beta cellobiohydrolase"/>
    <property type="match status" value="1"/>
</dbReference>
<dbReference type="InterPro" id="IPR036434">
    <property type="entry name" value="Beta_cellobiohydrolase_sf"/>
</dbReference>
<name>A0A4V4HRM5_9ACTN</name>
<keyword evidence="3 9" id="KW-0136">Cellulose degradation</keyword>
<keyword evidence="13" id="KW-1185">Reference proteome</keyword>
<gene>
    <name evidence="12" type="ORF">FAB82_18470</name>
</gene>
<evidence type="ECO:0000259" key="11">
    <source>
        <dbReference type="PROSITE" id="PS51173"/>
    </source>
</evidence>
<evidence type="ECO:0000256" key="4">
    <source>
        <dbReference type="ARBA" id="ARBA00023157"/>
    </source>
</evidence>
<dbReference type="SMART" id="SM00637">
    <property type="entry name" value="CBD_II"/>
    <property type="match status" value="1"/>
</dbReference>
<dbReference type="InterPro" id="IPR001524">
    <property type="entry name" value="Glyco_hydro_6_CS"/>
</dbReference>
<keyword evidence="7 9" id="KW-0624">Polysaccharide degradation</keyword>
<dbReference type="PANTHER" id="PTHR34876:SF4">
    <property type="entry name" value="1,4-BETA-D-GLUCAN CELLOBIOHYDROLASE C-RELATED"/>
    <property type="match status" value="1"/>
</dbReference>
<evidence type="ECO:0000313" key="12">
    <source>
        <dbReference type="EMBL" id="THV38436.1"/>
    </source>
</evidence>
<evidence type="ECO:0000256" key="9">
    <source>
        <dbReference type="RuleBase" id="RU361186"/>
    </source>
</evidence>
<dbReference type="EMBL" id="STGY01000067">
    <property type="protein sequence ID" value="THV38436.1"/>
    <property type="molecule type" value="Genomic_DNA"/>
</dbReference>
<dbReference type="GO" id="GO:0030247">
    <property type="term" value="F:polysaccharide binding"/>
    <property type="evidence" value="ECO:0007669"/>
    <property type="project" value="UniProtKB-UniRule"/>
</dbReference>
<organism evidence="12 13">
    <name type="scientific">Glycomyces buryatensis</name>
    <dbReference type="NCBI Taxonomy" id="2570927"/>
    <lineage>
        <taxon>Bacteria</taxon>
        <taxon>Bacillati</taxon>
        <taxon>Actinomycetota</taxon>
        <taxon>Actinomycetes</taxon>
        <taxon>Glycomycetales</taxon>
        <taxon>Glycomycetaceae</taxon>
        <taxon>Glycomyces</taxon>
    </lineage>
</organism>
<dbReference type="Gene3D" id="2.60.40.290">
    <property type="match status" value="1"/>
</dbReference>
<evidence type="ECO:0000256" key="2">
    <source>
        <dbReference type="ARBA" id="ARBA00022801"/>
    </source>
</evidence>
<evidence type="ECO:0000256" key="5">
    <source>
        <dbReference type="ARBA" id="ARBA00023277"/>
    </source>
</evidence>
<evidence type="ECO:0000256" key="10">
    <source>
        <dbReference type="SAM" id="MobiDB-lite"/>
    </source>
</evidence>
<dbReference type="GO" id="GO:0004553">
    <property type="term" value="F:hydrolase activity, hydrolyzing O-glycosyl compounds"/>
    <property type="evidence" value="ECO:0007669"/>
    <property type="project" value="InterPro"/>
</dbReference>
<keyword evidence="1 9" id="KW-0732">Signal</keyword>
<feature type="signal peptide" evidence="9">
    <location>
        <begin position="1"/>
        <end position="34"/>
    </location>
</feature>
<dbReference type="SUPFAM" id="SSF51989">
    <property type="entry name" value="Glycosyl hydrolases family 6, cellulases"/>
    <property type="match status" value="1"/>
</dbReference>
<dbReference type="Proteomes" id="UP000308760">
    <property type="component" value="Unassembled WGS sequence"/>
</dbReference>
<dbReference type="Pfam" id="PF01341">
    <property type="entry name" value="Glyco_hydro_6"/>
    <property type="match status" value="1"/>
</dbReference>